<gene>
    <name evidence="1" type="ORF">GCM10023091_00300</name>
</gene>
<protein>
    <submittedName>
        <fullName evidence="1">Uncharacterized protein</fullName>
    </submittedName>
</protein>
<evidence type="ECO:0000313" key="1">
    <source>
        <dbReference type="EMBL" id="GAA4430703.1"/>
    </source>
</evidence>
<reference evidence="2" key="1">
    <citation type="journal article" date="2019" name="Int. J. Syst. Evol. Microbiol.">
        <title>The Global Catalogue of Microorganisms (GCM) 10K type strain sequencing project: providing services to taxonomists for standard genome sequencing and annotation.</title>
        <authorList>
            <consortium name="The Broad Institute Genomics Platform"/>
            <consortium name="The Broad Institute Genome Sequencing Center for Infectious Disease"/>
            <person name="Wu L."/>
            <person name="Ma J."/>
        </authorList>
    </citation>
    <scope>NUCLEOTIDE SEQUENCE [LARGE SCALE GENOMIC DNA]</scope>
    <source>
        <strain evidence="2">JCM 31920</strain>
    </source>
</reference>
<organism evidence="1 2">
    <name type="scientific">Ravibacter arvi</name>
    <dbReference type="NCBI Taxonomy" id="2051041"/>
    <lineage>
        <taxon>Bacteria</taxon>
        <taxon>Pseudomonadati</taxon>
        <taxon>Bacteroidota</taxon>
        <taxon>Cytophagia</taxon>
        <taxon>Cytophagales</taxon>
        <taxon>Spirosomataceae</taxon>
        <taxon>Ravibacter</taxon>
    </lineage>
</organism>
<name>A0ABP8LLK1_9BACT</name>
<sequence length="119" mass="13067">MNTCLKFKQVVKPYVACAIFEIVLNENASKMDQKELVRVYETLLITPGMNDVVKLDLKISRKLVLLLSQVVEKGIRVEDTGLNAVDKEAAKELQLVVGDCLAKAGLTGLMGKLKEMTSG</sequence>
<dbReference type="Proteomes" id="UP001501508">
    <property type="component" value="Unassembled WGS sequence"/>
</dbReference>
<dbReference type="EMBL" id="BAABEY010000001">
    <property type="protein sequence ID" value="GAA4430703.1"/>
    <property type="molecule type" value="Genomic_DNA"/>
</dbReference>
<evidence type="ECO:0000313" key="2">
    <source>
        <dbReference type="Proteomes" id="UP001501508"/>
    </source>
</evidence>
<proteinExistence type="predicted"/>
<comment type="caution">
    <text evidence="1">The sequence shown here is derived from an EMBL/GenBank/DDBJ whole genome shotgun (WGS) entry which is preliminary data.</text>
</comment>
<accession>A0ABP8LLK1</accession>
<keyword evidence="2" id="KW-1185">Reference proteome</keyword>